<dbReference type="STRING" id="1524254.PHACT_11510"/>
<dbReference type="AlphaFoldDB" id="A0A1E8CN36"/>
<evidence type="ECO:0000313" key="10">
    <source>
        <dbReference type="EMBL" id="OFE13682.1"/>
    </source>
</evidence>
<organism evidence="10 11">
    <name type="scientific">Pseudohongiella acticola</name>
    <dbReference type="NCBI Taxonomy" id="1524254"/>
    <lineage>
        <taxon>Bacteria</taxon>
        <taxon>Pseudomonadati</taxon>
        <taxon>Pseudomonadota</taxon>
        <taxon>Gammaproteobacteria</taxon>
        <taxon>Pseudomonadales</taxon>
        <taxon>Pseudohongiellaceae</taxon>
        <taxon>Pseudohongiella</taxon>
    </lineage>
</organism>
<dbReference type="Gene3D" id="1.10.760.10">
    <property type="entry name" value="Cytochrome c-like domain"/>
    <property type="match status" value="1"/>
</dbReference>
<evidence type="ECO:0000256" key="6">
    <source>
        <dbReference type="ARBA" id="ARBA00023002"/>
    </source>
</evidence>
<dbReference type="InterPro" id="IPR036909">
    <property type="entry name" value="Cyt_c-like_dom_sf"/>
</dbReference>
<dbReference type="PROSITE" id="PS51007">
    <property type="entry name" value="CYTC"/>
    <property type="match status" value="1"/>
</dbReference>
<comment type="caution">
    <text evidence="10">The sequence shown here is derived from an EMBL/GenBank/DDBJ whole genome shotgun (WGS) entry which is preliminary data.</text>
</comment>
<dbReference type="SUPFAM" id="SSF50998">
    <property type="entry name" value="Quinoprotein alcohol dehydrogenase-like"/>
    <property type="match status" value="1"/>
</dbReference>
<evidence type="ECO:0000256" key="2">
    <source>
        <dbReference type="ARBA" id="ARBA00008156"/>
    </source>
</evidence>
<proteinExistence type="inferred from homology"/>
<comment type="similarity">
    <text evidence="2">Belongs to the bacterial PQQ dehydrogenase family.</text>
</comment>
<dbReference type="PANTHER" id="PTHR32303">
    <property type="entry name" value="QUINOPROTEIN ALCOHOL DEHYDROGENASE (CYTOCHROME C)"/>
    <property type="match status" value="1"/>
</dbReference>
<sequence>MPYAIDHPVSRLRLTPLATLTISLTLSACSGIDGVPATDVADANSPTTYSVNQASLGSAGYAAYCASCHAADLSGGPAAPALSGEAFVTRWGGQTSSALIQLISTSMPPGGNEALQTSDYVNITAHILQVNGADAGTAPLTADSGTALNDMPRSAAVASIGADQDSAVTGVTVAGTVADFTPVSAAQLASPSPEDWLMWRGNPQAWSYSELDQVNLDNVNDLRLEWVWNMHVGDSEPAPIVYNGTMFLINPGNVVQALNARDGELIWEHAAGPATGEDMRNIAIYNNKIIQATTDARLLALDASTGEPVWEVVIADSDKGFANSSGPLIAGDKVIVGLAGCASYIPEDCYISAYDADTGELAWRFDTIAKAGETGGDTWGGLDNIFRAGGETWITGSYDPESNLTYWGVAQAKPWAPPSRHMSIHDAGLYTNSTLALDADTGELVWHFQHVPGEALDLDEVFERVLVDRDGQKLVLSIGKHGILWKNDRDTGEFLGYTETMYQNVFTHIDPETGAVTYRDDIINARLDEWVNACPSSAGGKNWHAMSYHEPSGALIAPLSQTCLDNRARAVELVAGSGGLASNRRFHEMPGTNGNLGKLAAYDVSTLTELWSYEQRASFITGVLSTAGNLAFVGDLDRRFRAFNVSNGEIVWETRLGTAVQGHPLTFTIDGKQYIAVTTANGGTSPRMVPRAVAPDLAPPPDGNAVYVFSLP</sequence>
<dbReference type="Proteomes" id="UP000175669">
    <property type="component" value="Unassembled WGS sequence"/>
</dbReference>
<comment type="cofactor">
    <cofactor evidence="1">
        <name>pyrroloquinoline quinone</name>
        <dbReference type="ChEBI" id="CHEBI:58442"/>
    </cofactor>
</comment>
<keyword evidence="7 8" id="KW-0408">Iron</keyword>
<evidence type="ECO:0000256" key="3">
    <source>
        <dbReference type="ARBA" id="ARBA00022617"/>
    </source>
</evidence>
<name>A0A1E8CN36_9GAMM</name>
<dbReference type="EMBL" id="MASR01000001">
    <property type="protein sequence ID" value="OFE13682.1"/>
    <property type="molecule type" value="Genomic_DNA"/>
</dbReference>
<dbReference type="GO" id="GO:0046872">
    <property type="term" value="F:metal ion binding"/>
    <property type="evidence" value="ECO:0007669"/>
    <property type="project" value="UniProtKB-KW"/>
</dbReference>
<dbReference type="Pfam" id="PF13442">
    <property type="entry name" value="Cytochrome_CBB3"/>
    <property type="match status" value="1"/>
</dbReference>
<dbReference type="SMART" id="SM00564">
    <property type="entry name" value="PQQ"/>
    <property type="match status" value="5"/>
</dbReference>
<evidence type="ECO:0000256" key="8">
    <source>
        <dbReference type="PROSITE-ProRule" id="PRU00433"/>
    </source>
</evidence>
<dbReference type="PANTHER" id="PTHR32303:SF20">
    <property type="entry name" value="QUINOPROTEIN ETHANOL DEHYDROGENASE"/>
    <property type="match status" value="1"/>
</dbReference>
<keyword evidence="6" id="KW-0560">Oxidoreductase</keyword>
<evidence type="ECO:0000256" key="4">
    <source>
        <dbReference type="ARBA" id="ARBA00022723"/>
    </source>
</evidence>
<accession>A0A1E8CN36</accession>
<evidence type="ECO:0000256" key="1">
    <source>
        <dbReference type="ARBA" id="ARBA00001931"/>
    </source>
</evidence>
<keyword evidence="11" id="KW-1185">Reference proteome</keyword>
<evidence type="ECO:0000256" key="7">
    <source>
        <dbReference type="ARBA" id="ARBA00023004"/>
    </source>
</evidence>
<dbReference type="InterPro" id="IPR018391">
    <property type="entry name" value="PQQ_b-propeller_rpt"/>
</dbReference>
<keyword evidence="5" id="KW-0732">Signal</keyword>
<dbReference type="Gene3D" id="2.140.10.10">
    <property type="entry name" value="Quinoprotein alcohol dehydrogenase-like superfamily"/>
    <property type="match status" value="1"/>
</dbReference>
<dbReference type="GO" id="GO:0016491">
    <property type="term" value="F:oxidoreductase activity"/>
    <property type="evidence" value="ECO:0007669"/>
    <property type="project" value="UniProtKB-KW"/>
</dbReference>
<evidence type="ECO:0000259" key="9">
    <source>
        <dbReference type="PROSITE" id="PS51007"/>
    </source>
</evidence>
<evidence type="ECO:0000313" key="11">
    <source>
        <dbReference type="Proteomes" id="UP000175669"/>
    </source>
</evidence>
<dbReference type="Pfam" id="PF01011">
    <property type="entry name" value="PQQ"/>
    <property type="match status" value="2"/>
</dbReference>
<gene>
    <name evidence="10" type="ORF">PHACT_11510</name>
</gene>
<dbReference type="InterPro" id="IPR009056">
    <property type="entry name" value="Cyt_c-like_dom"/>
</dbReference>
<protein>
    <recommendedName>
        <fullName evidence="9">Cytochrome c domain-containing protein</fullName>
    </recommendedName>
</protein>
<dbReference type="RefSeq" id="WP_070117899.1">
    <property type="nucleotide sequence ID" value="NZ_MASR01000001.1"/>
</dbReference>
<keyword evidence="3 8" id="KW-0349">Heme</keyword>
<evidence type="ECO:0000256" key="5">
    <source>
        <dbReference type="ARBA" id="ARBA00022729"/>
    </source>
</evidence>
<feature type="domain" description="Cytochrome c" evidence="9">
    <location>
        <begin position="52"/>
        <end position="131"/>
    </location>
</feature>
<keyword evidence="4 8" id="KW-0479">Metal-binding</keyword>
<dbReference type="InterPro" id="IPR002372">
    <property type="entry name" value="PQQ_rpt_dom"/>
</dbReference>
<dbReference type="GO" id="GO:0009055">
    <property type="term" value="F:electron transfer activity"/>
    <property type="evidence" value="ECO:0007669"/>
    <property type="project" value="InterPro"/>
</dbReference>
<reference evidence="11" key="1">
    <citation type="submission" date="2016-07" db="EMBL/GenBank/DDBJ databases">
        <authorList>
            <person name="Florea S."/>
            <person name="Webb J.S."/>
            <person name="Jaromczyk J."/>
            <person name="Schardl C.L."/>
        </authorList>
    </citation>
    <scope>NUCLEOTIDE SEQUENCE [LARGE SCALE GENOMIC DNA]</scope>
    <source>
        <strain evidence="11">KCTC 42131</strain>
    </source>
</reference>
<dbReference type="SUPFAM" id="SSF46626">
    <property type="entry name" value="Cytochrome c"/>
    <property type="match status" value="1"/>
</dbReference>
<dbReference type="InterPro" id="IPR011047">
    <property type="entry name" value="Quinoprotein_ADH-like_sf"/>
</dbReference>
<dbReference type="GO" id="GO:0020037">
    <property type="term" value="F:heme binding"/>
    <property type="evidence" value="ECO:0007669"/>
    <property type="project" value="InterPro"/>
</dbReference>